<dbReference type="EMBL" id="JAMTCG010000007">
    <property type="protein sequence ID" value="MCP2162502.1"/>
    <property type="molecule type" value="Genomic_DNA"/>
</dbReference>
<keyword evidence="1" id="KW-0472">Membrane</keyword>
<reference evidence="2 3" key="1">
    <citation type="submission" date="2022-06" db="EMBL/GenBank/DDBJ databases">
        <title>Genomic Encyclopedia of Archaeal and Bacterial Type Strains, Phase II (KMG-II): from individual species to whole genera.</title>
        <authorList>
            <person name="Goeker M."/>
        </authorList>
    </citation>
    <scope>NUCLEOTIDE SEQUENCE [LARGE SCALE GENOMIC DNA]</scope>
    <source>
        <strain evidence="2 3">DSM 45037</strain>
    </source>
</reference>
<gene>
    <name evidence="2" type="ORF">LX12_003710</name>
</gene>
<dbReference type="RefSeq" id="WP_253656069.1">
    <property type="nucleotide sequence ID" value="NZ_BAAAOE010000002.1"/>
</dbReference>
<dbReference type="Proteomes" id="UP001205740">
    <property type="component" value="Unassembled WGS sequence"/>
</dbReference>
<comment type="caution">
    <text evidence="2">The sequence shown here is derived from an EMBL/GenBank/DDBJ whole genome shotgun (WGS) entry which is preliminary data.</text>
</comment>
<evidence type="ECO:0000313" key="2">
    <source>
        <dbReference type="EMBL" id="MCP2162502.1"/>
    </source>
</evidence>
<sequence>MTTIETTQGVRAVPSVDVAGVPWPAYKVHALLVALVVAAAVLTVTRSPELTVWVTTASATVSWWGLRLAHLRA</sequence>
<feature type="transmembrane region" description="Helical" evidence="1">
    <location>
        <begin position="28"/>
        <end position="44"/>
    </location>
</feature>
<evidence type="ECO:0000256" key="1">
    <source>
        <dbReference type="SAM" id="Phobius"/>
    </source>
</evidence>
<proteinExistence type="predicted"/>
<keyword evidence="1" id="KW-1133">Transmembrane helix</keyword>
<accession>A0ABT1H9A6</accession>
<name>A0ABT1H9A6_9NOCA</name>
<evidence type="ECO:0000313" key="3">
    <source>
        <dbReference type="Proteomes" id="UP001205740"/>
    </source>
</evidence>
<protein>
    <submittedName>
        <fullName evidence="2">Uncharacterized protein</fullName>
    </submittedName>
</protein>
<organism evidence="2 3">
    <name type="scientific">Williamsia serinedens</name>
    <dbReference type="NCBI Taxonomy" id="391736"/>
    <lineage>
        <taxon>Bacteria</taxon>
        <taxon>Bacillati</taxon>
        <taxon>Actinomycetota</taxon>
        <taxon>Actinomycetes</taxon>
        <taxon>Mycobacteriales</taxon>
        <taxon>Nocardiaceae</taxon>
        <taxon>Williamsia</taxon>
    </lineage>
</organism>
<keyword evidence="3" id="KW-1185">Reference proteome</keyword>
<keyword evidence="1" id="KW-0812">Transmembrane</keyword>